<dbReference type="Pfam" id="PF13527">
    <property type="entry name" value="Acetyltransf_9"/>
    <property type="match status" value="1"/>
</dbReference>
<dbReference type="InterPro" id="IPR000182">
    <property type="entry name" value="GNAT_dom"/>
</dbReference>
<sequence length="399" mass="46086">METIEIRQALNRSELDQVFDICAEVFPEDRPFFQERIDYDCTYALETTHLAFVDGIFAATVQVFPYMMRWGSIALKVGGIGSVATLPKYRNRGLAQQLMRRQSDYMKVNGYDLSMLLTGRNSFYEQVGWCTIPEEPWVADASLLRADSLESYRIRFFEEADLDQVSQIYAASNLQAVASMVRSIAYWKGQLAWKAVKSERFLVAEGTRGQLVAYLRYKIVKDNQLIIADCGYLSEAKQAAIDLLGQALAAEACTTVRAMLPSYHILNDYLSDNGARREIDREKMWKAFSLTGSFIKMVPELKRRIQKSHVKLFEQPTFLLFTIGCCEEAQLYVHEDKVEVMQVHDSLTYNFRFQFNDKEWITLLLKGFQALNREELQGSEVLNVLFPETPYVFWEVDYF</sequence>
<dbReference type="SUPFAM" id="SSF55729">
    <property type="entry name" value="Acyl-CoA N-acyltransferases (Nat)"/>
    <property type="match status" value="1"/>
</dbReference>
<dbReference type="PROSITE" id="PS51186">
    <property type="entry name" value="GNAT"/>
    <property type="match status" value="1"/>
</dbReference>
<name>A0A6G3ZS30_9BACL</name>
<dbReference type="PANTHER" id="PTHR37817:SF1">
    <property type="entry name" value="N-ACETYLTRANSFERASE EIS"/>
    <property type="match status" value="1"/>
</dbReference>
<evidence type="ECO:0000313" key="2">
    <source>
        <dbReference type="EMBL" id="NEW04925.1"/>
    </source>
</evidence>
<feature type="domain" description="N-acetyltransferase" evidence="1">
    <location>
        <begin position="4"/>
        <end position="150"/>
    </location>
</feature>
<dbReference type="CDD" id="cd04301">
    <property type="entry name" value="NAT_SF"/>
    <property type="match status" value="1"/>
</dbReference>
<dbReference type="RefSeq" id="WP_163940797.1">
    <property type="nucleotide sequence ID" value="NZ_JAAIKC010000001.1"/>
</dbReference>
<dbReference type="InterPro" id="IPR016181">
    <property type="entry name" value="Acyl_CoA_acyltransferase"/>
</dbReference>
<dbReference type="GO" id="GO:0034069">
    <property type="term" value="F:aminoglycoside N-acetyltransferase activity"/>
    <property type="evidence" value="ECO:0007669"/>
    <property type="project" value="TreeGrafter"/>
</dbReference>
<dbReference type="AlphaFoldDB" id="A0A6G3ZS30"/>
<dbReference type="InterPro" id="IPR051554">
    <property type="entry name" value="Acetyltransferase_Eis"/>
</dbReference>
<proteinExistence type="predicted"/>
<dbReference type="GO" id="GO:0030649">
    <property type="term" value="P:aminoglycoside antibiotic catabolic process"/>
    <property type="evidence" value="ECO:0007669"/>
    <property type="project" value="TreeGrafter"/>
</dbReference>
<gene>
    <name evidence="2" type="ORF">GK047_02695</name>
</gene>
<evidence type="ECO:0000259" key="1">
    <source>
        <dbReference type="PROSITE" id="PS51186"/>
    </source>
</evidence>
<organism evidence="2">
    <name type="scientific">Paenibacillus sp. SYP-B3998</name>
    <dbReference type="NCBI Taxonomy" id="2678564"/>
    <lineage>
        <taxon>Bacteria</taxon>
        <taxon>Bacillati</taxon>
        <taxon>Bacillota</taxon>
        <taxon>Bacilli</taxon>
        <taxon>Bacillales</taxon>
        <taxon>Paenibacillaceae</taxon>
        <taxon>Paenibacillus</taxon>
    </lineage>
</organism>
<keyword evidence="2" id="KW-0808">Transferase</keyword>
<accession>A0A6G3ZS30</accession>
<protein>
    <submittedName>
        <fullName evidence="2">GNAT family N-acetyltransferase</fullName>
    </submittedName>
</protein>
<reference evidence="2" key="1">
    <citation type="submission" date="2020-02" db="EMBL/GenBank/DDBJ databases">
        <authorList>
            <person name="Shen X.-R."/>
            <person name="Zhang Y.-X."/>
        </authorList>
    </citation>
    <scope>NUCLEOTIDE SEQUENCE</scope>
    <source>
        <strain evidence="2">SYP-B3998</strain>
    </source>
</reference>
<dbReference type="Gene3D" id="3.40.630.30">
    <property type="match status" value="2"/>
</dbReference>
<dbReference type="EMBL" id="JAAIKC010000001">
    <property type="protein sequence ID" value="NEW04925.1"/>
    <property type="molecule type" value="Genomic_DNA"/>
</dbReference>
<comment type="caution">
    <text evidence="2">The sequence shown here is derived from an EMBL/GenBank/DDBJ whole genome shotgun (WGS) entry which is preliminary data.</text>
</comment>
<dbReference type="PANTHER" id="PTHR37817">
    <property type="entry name" value="N-ACETYLTRANSFERASE EIS"/>
    <property type="match status" value="1"/>
</dbReference>